<accession>A0A8J3J315</accession>
<evidence type="ECO:0000313" key="2">
    <source>
        <dbReference type="Proteomes" id="UP000597444"/>
    </source>
</evidence>
<dbReference type="AlphaFoldDB" id="A0A8J3J315"/>
<comment type="caution">
    <text evidence="1">The sequence shown here is derived from an EMBL/GenBank/DDBJ whole genome shotgun (WGS) entry which is preliminary data.</text>
</comment>
<reference evidence="1" key="1">
    <citation type="submission" date="2020-10" db="EMBL/GenBank/DDBJ databases">
        <title>Taxonomic study of unclassified bacteria belonging to the class Ktedonobacteria.</title>
        <authorList>
            <person name="Yabe S."/>
            <person name="Wang C.M."/>
            <person name="Zheng Y."/>
            <person name="Sakai Y."/>
            <person name="Cavaletti L."/>
            <person name="Monciardini P."/>
            <person name="Donadio S."/>
        </authorList>
    </citation>
    <scope>NUCLEOTIDE SEQUENCE</scope>
    <source>
        <strain evidence="1">ID150040</strain>
    </source>
</reference>
<gene>
    <name evidence="1" type="ORF">KSF_098940</name>
</gene>
<protein>
    <submittedName>
        <fullName evidence="1">Uncharacterized protein</fullName>
    </submittedName>
</protein>
<organism evidence="1 2">
    <name type="scientific">Reticulibacter mediterranei</name>
    <dbReference type="NCBI Taxonomy" id="2778369"/>
    <lineage>
        <taxon>Bacteria</taxon>
        <taxon>Bacillati</taxon>
        <taxon>Chloroflexota</taxon>
        <taxon>Ktedonobacteria</taxon>
        <taxon>Ktedonobacterales</taxon>
        <taxon>Reticulibacteraceae</taxon>
        <taxon>Reticulibacter</taxon>
    </lineage>
</organism>
<dbReference type="Proteomes" id="UP000597444">
    <property type="component" value="Unassembled WGS sequence"/>
</dbReference>
<proteinExistence type="predicted"/>
<evidence type="ECO:0000313" key="1">
    <source>
        <dbReference type="EMBL" id="GHO99846.1"/>
    </source>
</evidence>
<sequence>MKLSPEELKQAMKWSDAAGDAAKGAFIRCRLSQQQSQES</sequence>
<keyword evidence="2" id="KW-1185">Reference proteome</keyword>
<dbReference type="EMBL" id="BNJK01000002">
    <property type="protein sequence ID" value="GHO99846.1"/>
    <property type="molecule type" value="Genomic_DNA"/>
</dbReference>
<name>A0A8J3J315_9CHLR</name>